<name>A0ABY3MU67_9GAMM</name>
<dbReference type="InterPro" id="IPR029044">
    <property type="entry name" value="Nucleotide-diphossugar_trans"/>
</dbReference>
<dbReference type="NCBIfam" id="NF003952">
    <property type="entry name" value="PRK05450.1-5"/>
    <property type="match status" value="1"/>
</dbReference>
<comment type="subcellular location">
    <subcellularLocation>
        <location evidence="4">Cytoplasm</location>
    </subcellularLocation>
</comment>
<evidence type="ECO:0000256" key="2">
    <source>
        <dbReference type="ARBA" id="ARBA00022695"/>
    </source>
</evidence>
<dbReference type="PANTHER" id="PTHR42866">
    <property type="entry name" value="3-DEOXY-MANNO-OCTULOSONATE CYTIDYLYLTRANSFERASE"/>
    <property type="match status" value="1"/>
</dbReference>
<dbReference type="InterPro" id="IPR003329">
    <property type="entry name" value="Cytidylyl_trans"/>
</dbReference>
<dbReference type="HAMAP" id="MF_00057">
    <property type="entry name" value="KdsB"/>
    <property type="match status" value="1"/>
</dbReference>
<dbReference type="EMBL" id="PJAI02000019">
    <property type="protein sequence ID" value="TYK64743.1"/>
    <property type="molecule type" value="Genomic_DNA"/>
</dbReference>
<evidence type="ECO:0000256" key="1">
    <source>
        <dbReference type="ARBA" id="ARBA00022679"/>
    </source>
</evidence>
<keyword evidence="2 4" id="KW-0548">Nucleotidyltransferase</keyword>
<dbReference type="EC" id="2.7.7.38" evidence="4"/>
<dbReference type="NCBIfam" id="TIGR00466">
    <property type="entry name" value="kdsB"/>
    <property type="match status" value="1"/>
</dbReference>
<accession>A0ABY3MU67</accession>
<organism evidence="5 6">
    <name type="scientific">Colwellia echini</name>
    <dbReference type="NCBI Taxonomy" id="1982103"/>
    <lineage>
        <taxon>Bacteria</taxon>
        <taxon>Pseudomonadati</taxon>
        <taxon>Pseudomonadota</taxon>
        <taxon>Gammaproteobacteria</taxon>
        <taxon>Alteromonadales</taxon>
        <taxon>Colwelliaceae</taxon>
        <taxon>Colwellia</taxon>
    </lineage>
</organism>
<evidence type="ECO:0000256" key="4">
    <source>
        <dbReference type="HAMAP-Rule" id="MF_00057"/>
    </source>
</evidence>
<dbReference type="GO" id="GO:0008690">
    <property type="term" value="F:3-deoxy-manno-octulosonate cytidylyltransferase activity"/>
    <property type="evidence" value="ECO:0007669"/>
    <property type="project" value="UniProtKB-EC"/>
</dbReference>
<keyword evidence="4" id="KW-0963">Cytoplasm</keyword>
<dbReference type="NCBIfam" id="NF009905">
    <property type="entry name" value="PRK13368.1"/>
    <property type="match status" value="1"/>
</dbReference>
<comment type="catalytic activity">
    <reaction evidence="4">
        <text>3-deoxy-alpha-D-manno-oct-2-ulosonate + CTP = CMP-3-deoxy-beta-D-manno-octulosonate + diphosphate</text>
        <dbReference type="Rhea" id="RHEA:23448"/>
        <dbReference type="ChEBI" id="CHEBI:33019"/>
        <dbReference type="ChEBI" id="CHEBI:37563"/>
        <dbReference type="ChEBI" id="CHEBI:85986"/>
        <dbReference type="ChEBI" id="CHEBI:85987"/>
        <dbReference type="EC" id="2.7.7.38"/>
    </reaction>
</comment>
<comment type="caution">
    <text evidence="5">The sequence shown here is derived from an EMBL/GenBank/DDBJ whole genome shotgun (WGS) entry which is preliminary data.</text>
</comment>
<proteinExistence type="inferred from homology"/>
<dbReference type="Pfam" id="PF02348">
    <property type="entry name" value="CTP_transf_3"/>
    <property type="match status" value="1"/>
</dbReference>
<dbReference type="PANTHER" id="PTHR42866:SF2">
    <property type="entry name" value="3-DEOXY-MANNO-OCTULOSONATE CYTIDYLYLTRANSFERASE, MITOCHONDRIAL"/>
    <property type="match status" value="1"/>
</dbReference>
<dbReference type="InterPro" id="IPR004528">
    <property type="entry name" value="KdsB"/>
</dbReference>
<reference evidence="5 6" key="1">
    <citation type="submission" date="2019-08" db="EMBL/GenBank/DDBJ databases">
        <title>Microbe sample from Colwellia echini.</title>
        <authorList>
            <person name="Christiansen L."/>
            <person name="Pathiraja D."/>
            <person name="Schultz-Johansen M."/>
            <person name="Choi I.-G."/>
            <person name="Stougaard P."/>
        </authorList>
    </citation>
    <scope>NUCLEOTIDE SEQUENCE [LARGE SCALE GENOMIC DNA]</scope>
    <source>
        <strain evidence="5 6">A3</strain>
    </source>
</reference>
<dbReference type="SUPFAM" id="SSF53448">
    <property type="entry name" value="Nucleotide-diphospho-sugar transferases"/>
    <property type="match status" value="1"/>
</dbReference>
<evidence type="ECO:0000313" key="6">
    <source>
        <dbReference type="Proteomes" id="UP000815846"/>
    </source>
</evidence>
<evidence type="ECO:0000313" key="5">
    <source>
        <dbReference type="EMBL" id="TYK64743.1"/>
    </source>
</evidence>
<keyword evidence="3 4" id="KW-0448">Lipopolysaccharide biosynthesis</keyword>
<dbReference type="NCBIfam" id="NF003950">
    <property type="entry name" value="PRK05450.1-3"/>
    <property type="match status" value="1"/>
</dbReference>
<keyword evidence="1 4" id="KW-0808">Transferase</keyword>
<dbReference type="Proteomes" id="UP000815846">
    <property type="component" value="Unassembled WGS sequence"/>
</dbReference>
<evidence type="ECO:0000256" key="3">
    <source>
        <dbReference type="ARBA" id="ARBA00022985"/>
    </source>
</evidence>
<protein>
    <recommendedName>
        <fullName evidence="4">3-deoxy-manno-octulosonate cytidylyltransferase</fullName>
        <ecNumber evidence="4">2.7.7.38</ecNumber>
    </recommendedName>
    <alternativeName>
        <fullName evidence="4">CMP-2-keto-3-deoxyoctulosonic acid synthase</fullName>
        <shortName evidence="4">CKS</shortName>
        <shortName evidence="4">CMP-KDO synthase</shortName>
    </alternativeName>
</protein>
<gene>
    <name evidence="4 5" type="primary">kdsB</name>
    <name evidence="5" type="ORF">CWS31_014305</name>
</gene>
<comment type="similarity">
    <text evidence="4">Belongs to the KdsB family.</text>
</comment>
<dbReference type="RefSeq" id="WP_101342992.1">
    <property type="nucleotide sequence ID" value="NZ_PJAI02000019.1"/>
</dbReference>
<dbReference type="Gene3D" id="3.90.550.10">
    <property type="entry name" value="Spore Coat Polysaccharide Biosynthesis Protein SpsA, Chain A"/>
    <property type="match status" value="1"/>
</dbReference>
<keyword evidence="6" id="KW-1185">Reference proteome</keyword>
<comment type="function">
    <text evidence="4">Activates KDO (a required 8-carbon sugar) for incorporation into bacterial lipopolysaccharide in Gram-negative bacteria.</text>
</comment>
<comment type="pathway">
    <text evidence="4">Nucleotide-sugar biosynthesis; CMP-3-deoxy-D-manno-octulosonate biosynthesis; CMP-3-deoxy-D-manno-octulosonate from 3-deoxy-D-manno-octulosonate and CTP: step 1/1.</text>
</comment>
<sequence length="276" mass="30576">MSNTSTSIATSEKTDFVVVIPARYQSSRLPGKVLADIKGKPMIQWVVEKAQLSGARQVIVATDNDEVEAVVKGFGTEVCKTRADHQSGTERLAEVMEQYQFSDDEIIVNVQGDEPFIPPSNIAQVANNLANQQQNRDVARMSTLAININTVDEAFNPNAVKVIVDKDGYALYFSRATIPYDRARFLNSESNTADNISEIGDYYLRHVGIYAYRAGFIKDYVNWPTSELEQVEALEQLRVLYQGEKIHVAVANSHVPVEGVDTPEDLAKARAYAASL</sequence>
<dbReference type="CDD" id="cd02517">
    <property type="entry name" value="CMP-KDO-Synthetase"/>
    <property type="match status" value="1"/>
</dbReference>